<sequence>MRTLSFRGPDVACLDETSLIAQTVRLNDALRRLRGEYSLHIEAQRVHATDYPGDDLTDDERRALWPDPVSWMFDEERRERFKEVGEHFENRQFISFVYKVPAPTIQRAERMLVKNAHKQPGVDYRGMLGDFLRTTEDIKELLADMVQECEWLDDAGMLEFLHNTVSTHRHPVTPSNGKARIDHDIADCSIIGGNDPMIGDCHLRTVTISSIPETMPAILDALNDVGCEYRWTVRWMPYDHGKGLEVIQDRASDWGMFARPFKDAIAKFMHLDGAGDRSITSDAMTDDAEDALHAAKDEALAMGKLTATVTVWDPSLAQVNKKVQAVIGVIQRRSMVAKRHKLAALDTWLGTLPGHIYADLRQPIRTSVNLAHLIPWAAVWAGHKWNAHLDAPALMHVSGGNTTPFRLNLHHGDLGHTLVLGPPGAGKSTLLNAIRSQYRRYAGAKVISIDIGRSAEVCTRLMGGIVYRVGEAGGIGFQPLARIDDPNWRAWALEWVLNRLKEQNVTITADVKAAVSTALADVAKNPLYERTLTDLSVALPSELKPAINFYCVDGDYGTLLDDNAERLGDSDCVTFEMTALLGNKQVSAAVLEYLFYYMERVVFPGPRPVILLVDEAWRFLGDSAFTSRLNSWLRLLRKLNVVVVFATQFLKDALTGPLSAALNESCPTRILLANEKAMEPETQASYAALGANVAECEQIANMVPKRDYYYSSSSGKRVFELGLGPIGLQLCGSSSPDALARCDRLVAAPSSMSFAERWFAEAKMQWAADLVADETDAPSLFLAAE</sequence>
<dbReference type="PANTHER" id="PTHR30121:SF12">
    <property type="entry name" value="TYPE IV SECRETION SYSTEM PROTEIN CAGE"/>
    <property type="match status" value="1"/>
</dbReference>
<dbReference type="RefSeq" id="WP_201083986.1">
    <property type="nucleotide sequence ID" value="NZ_CP067425.2"/>
</dbReference>
<keyword evidence="2" id="KW-0547">Nucleotide-binding</keyword>
<evidence type="ECO:0000313" key="6">
    <source>
        <dbReference type="Proteomes" id="UP000595197"/>
    </source>
</evidence>
<evidence type="ECO:0000256" key="1">
    <source>
        <dbReference type="ARBA" id="ARBA00006512"/>
    </source>
</evidence>
<evidence type="ECO:0000259" key="4">
    <source>
        <dbReference type="SMART" id="SM00382"/>
    </source>
</evidence>
<proteinExistence type="inferred from homology"/>
<evidence type="ECO:0000256" key="3">
    <source>
        <dbReference type="ARBA" id="ARBA00022840"/>
    </source>
</evidence>
<feature type="domain" description="AAA+ ATPase" evidence="4">
    <location>
        <begin position="413"/>
        <end position="672"/>
    </location>
</feature>
<organism evidence="5 6">
    <name type="scientific">Skermanella cutis</name>
    <dbReference type="NCBI Taxonomy" id="2775420"/>
    <lineage>
        <taxon>Bacteria</taxon>
        <taxon>Pseudomonadati</taxon>
        <taxon>Pseudomonadota</taxon>
        <taxon>Alphaproteobacteria</taxon>
        <taxon>Rhodospirillales</taxon>
        <taxon>Azospirillaceae</taxon>
        <taxon>Skermanella</taxon>
    </lineage>
</organism>
<dbReference type="SMART" id="SM00382">
    <property type="entry name" value="AAA"/>
    <property type="match status" value="1"/>
</dbReference>
<dbReference type="Proteomes" id="UP000595197">
    <property type="component" value="Plasmid pTT6-5"/>
</dbReference>
<dbReference type="PANTHER" id="PTHR30121">
    <property type="entry name" value="UNCHARACTERIZED PROTEIN YJGR-RELATED"/>
    <property type="match status" value="1"/>
</dbReference>
<keyword evidence="5" id="KW-0614">Plasmid</keyword>
<reference evidence="5" key="1">
    <citation type="submission" date="2021-02" db="EMBL/GenBank/DDBJ databases">
        <title>Skermanella TT6 skin isolate.</title>
        <authorList>
            <person name="Lee K."/>
            <person name="Ganzorig M."/>
        </authorList>
    </citation>
    <scope>NUCLEOTIDE SEQUENCE</scope>
    <source>
        <strain evidence="5">TT6</strain>
    </source>
</reference>
<gene>
    <name evidence="5" type="ORF">IGS68_35270</name>
</gene>
<dbReference type="SUPFAM" id="SSF52540">
    <property type="entry name" value="P-loop containing nucleoside triphosphate hydrolases"/>
    <property type="match status" value="1"/>
</dbReference>
<dbReference type="InterPro" id="IPR003593">
    <property type="entry name" value="AAA+_ATPase"/>
</dbReference>
<dbReference type="InterPro" id="IPR018145">
    <property type="entry name" value="CagE_TrbE_VirB_cntrl_dom"/>
</dbReference>
<protein>
    <submittedName>
        <fullName evidence="5">Conjugal transfer protein TrbE</fullName>
    </submittedName>
</protein>
<dbReference type="CDD" id="cd00267">
    <property type="entry name" value="ABC_ATPase"/>
    <property type="match status" value="1"/>
</dbReference>
<keyword evidence="3" id="KW-0067">ATP-binding</keyword>
<dbReference type="Pfam" id="PF03135">
    <property type="entry name" value="CagE_TrbE_VirB"/>
    <property type="match status" value="1"/>
</dbReference>
<evidence type="ECO:0000256" key="2">
    <source>
        <dbReference type="ARBA" id="ARBA00022741"/>
    </source>
</evidence>
<comment type="similarity">
    <text evidence="1">Belongs to the TrbE/VirB4 family.</text>
</comment>
<geneLocation type="plasmid" evidence="5 6">
    <name>pTT6-5</name>
</geneLocation>
<dbReference type="Gene3D" id="3.40.50.300">
    <property type="entry name" value="P-loop containing nucleotide triphosphate hydrolases"/>
    <property type="match status" value="1"/>
</dbReference>
<dbReference type="EMBL" id="CP067425">
    <property type="protein sequence ID" value="QQP94074.1"/>
    <property type="molecule type" value="Genomic_DNA"/>
</dbReference>
<name>A0ABX7BJ34_9PROT</name>
<evidence type="ECO:0000313" key="5">
    <source>
        <dbReference type="EMBL" id="QQP94074.1"/>
    </source>
</evidence>
<keyword evidence="6" id="KW-1185">Reference proteome</keyword>
<dbReference type="InterPro" id="IPR051162">
    <property type="entry name" value="T4SS_component"/>
</dbReference>
<accession>A0ABX7BJ34</accession>
<dbReference type="InterPro" id="IPR027417">
    <property type="entry name" value="P-loop_NTPase"/>
</dbReference>